<sequence>MQQIFYHLLVVSSYFLLGTDSSALASSMDSTVILAQAMLKILKESDMCDQSKTLFIYTQISEPRWHRHMMDITTQLLSDLSEPRQLYFQYPIEYKPYRHAMILLVDDLEALRFICGRLKATSDLSHTIIYMSEIWQPYASEVQSALDMLWHLSVLNVGLILRTMQNNNNIVMVTYYPFSAVHGCQVIVPTIVNRYQTNAGNWASREYFPAKLRNFYGCTLTCATWEDMPYLVYRQHSDDDVGDGSNFIGIEGALLEFLAENLNFTVGLYWMNKEEVLATFNETGWIFEDIFHKHADFSLGGFHFKPSSGNAPVPYSQSSYYFMSHIMLVTNLQSAYSAYEKLAFPFHPRVWLAIGVVIVSICVLIRMAQHLLHPILPDINYYYQLVVISLGGNLLVCHLPRGSLARWLLLIWLFTSLILRSAYQSGMYQMLRKDTQRNPPQTIAEVINNGYTIRLAETNAQRILASLPELRPQQLRYLNGSELQWFPALARSGGNSSRLMAIITPYEYFGYFRKVHPMSRHLHLVKERIFTQQLAFYVRRHSHLVSVLNDQIRHAHAYGFLEHWTRRYVSAVDETDESIVRITSTVSYSTLDGIDGEPQVSENDDDDDDDDAADLAPSAHPVKLMVLSMQELAALFWLTLWALLGAILVFVIELFLHFIQRKVKL</sequence>
<dbReference type="eggNOG" id="KOG1052">
    <property type="taxonomic scope" value="Eukaryota"/>
</dbReference>
<evidence type="ECO:0000256" key="10">
    <source>
        <dbReference type="SAM" id="SignalP"/>
    </source>
</evidence>
<feature type="transmembrane region" description="Helical" evidence="9">
    <location>
        <begin position="634"/>
        <end position="659"/>
    </location>
</feature>
<dbReference type="OrthoDB" id="7739311at2759"/>
<feature type="region of interest" description="Disordered" evidence="8">
    <location>
        <begin position="590"/>
        <end position="613"/>
    </location>
</feature>
<dbReference type="Proteomes" id="UP000007798">
    <property type="component" value="Unassembled WGS sequence"/>
</dbReference>
<feature type="transmembrane region" description="Helical" evidence="9">
    <location>
        <begin position="381"/>
        <end position="397"/>
    </location>
</feature>
<evidence type="ECO:0000256" key="9">
    <source>
        <dbReference type="SAM" id="Phobius"/>
    </source>
</evidence>
<evidence type="ECO:0000256" key="2">
    <source>
        <dbReference type="ARBA" id="ARBA00022475"/>
    </source>
</evidence>
<dbReference type="InParanoid" id="B4NCW7"/>
<proteinExistence type="predicted"/>
<protein>
    <recommendedName>
        <fullName evidence="11">Putative ionotropic receptor ligand binding domain-containing protein</fullName>
    </recommendedName>
</protein>
<dbReference type="PANTHER" id="PTHR42643:SF37">
    <property type="entry name" value="IONOTROPIC RECEPTOR 11A-RELATED"/>
    <property type="match status" value="1"/>
</dbReference>
<reference evidence="12 13" key="1">
    <citation type="journal article" date="2007" name="Nature">
        <title>Evolution of genes and genomes on the Drosophila phylogeny.</title>
        <authorList>
            <consortium name="Drosophila 12 Genomes Consortium"/>
            <person name="Clark A.G."/>
            <person name="Eisen M.B."/>
            <person name="Smith D.R."/>
            <person name="Bergman C.M."/>
            <person name="Oliver B."/>
            <person name="Markow T.A."/>
            <person name="Kaufman T.C."/>
            <person name="Kellis M."/>
            <person name="Gelbart W."/>
            <person name="Iyer V.N."/>
            <person name="Pollard D.A."/>
            <person name="Sackton T.B."/>
            <person name="Larracuente A.M."/>
            <person name="Singh N.D."/>
            <person name="Abad J.P."/>
            <person name="Abt D.N."/>
            <person name="Adryan B."/>
            <person name="Aguade M."/>
            <person name="Akashi H."/>
            <person name="Anderson W.W."/>
            <person name="Aquadro C.F."/>
            <person name="Ardell D.H."/>
            <person name="Arguello R."/>
            <person name="Artieri C.G."/>
            <person name="Barbash D.A."/>
            <person name="Barker D."/>
            <person name="Barsanti P."/>
            <person name="Batterham P."/>
            <person name="Batzoglou S."/>
            <person name="Begun D."/>
            <person name="Bhutkar A."/>
            <person name="Blanco E."/>
            <person name="Bosak S.A."/>
            <person name="Bradley R.K."/>
            <person name="Brand A.D."/>
            <person name="Brent M.R."/>
            <person name="Brooks A.N."/>
            <person name="Brown R.H."/>
            <person name="Butlin R.K."/>
            <person name="Caggese C."/>
            <person name="Calvi B.R."/>
            <person name="Bernardo de Carvalho A."/>
            <person name="Caspi A."/>
            <person name="Castrezana S."/>
            <person name="Celniker S.E."/>
            <person name="Chang J.L."/>
            <person name="Chapple C."/>
            <person name="Chatterji S."/>
            <person name="Chinwalla A."/>
            <person name="Civetta A."/>
            <person name="Clifton S.W."/>
            <person name="Comeron J.M."/>
            <person name="Costello J.C."/>
            <person name="Coyne J.A."/>
            <person name="Daub J."/>
            <person name="David R.G."/>
            <person name="Delcher A.L."/>
            <person name="Delehaunty K."/>
            <person name="Do C.B."/>
            <person name="Ebling H."/>
            <person name="Edwards K."/>
            <person name="Eickbush T."/>
            <person name="Evans J.D."/>
            <person name="Filipski A."/>
            <person name="Findeiss S."/>
            <person name="Freyhult E."/>
            <person name="Fulton L."/>
            <person name="Fulton R."/>
            <person name="Garcia A.C."/>
            <person name="Gardiner A."/>
            <person name="Garfield D.A."/>
            <person name="Garvin B.E."/>
            <person name="Gibson G."/>
            <person name="Gilbert D."/>
            <person name="Gnerre S."/>
            <person name="Godfrey J."/>
            <person name="Good R."/>
            <person name="Gotea V."/>
            <person name="Gravely B."/>
            <person name="Greenberg A.J."/>
            <person name="Griffiths-Jones S."/>
            <person name="Gross S."/>
            <person name="Guigo R."/>
            <person name="Gustafson E.A."/>
            <person name="Haerty W."/>
            <person name="Hahn M.W."/>
            <person name="Halligan D.L."/>
            <person name="Halpern A.L."/>
            <person name="Halter G.M."/>
            <person name="Han M.V."/>
            <person name="Heger A."/>
            <person name="Hillier L."/>
            <person name="Hinrichs A.S."/>
            <person name="Holmes I."/>
            <person name="Hoskins R.A."/>
            <person name="Hubisz M.J."/>
            <person name="Hultmark D."/>
            <person name="Huntley M.A."/>
            <person name="Jaffe D.B."/>
            <person name="Jagadeeshan S."/>
            <person name="Jeck W.R."/>
            <person name="Johnson J."/>
            <person name="Jones C.D."/>
            <person name="Jordan W.C."/>
            <person name="Karpen G.H."/>
            <person name="Kataoka E."/>
            <person name="Keightley P.D."/>
            <person name="Kheradpour P."/>
            <person name="Kirkness E.F."/>
            <person name="Koerich L.B."/>
            <person name="Kristiansen K."/>
            <person name="Kudrna D."/>
            <person name="Kulathinal R.J."/>
            <person name="Kumar S."/>
            <person name="Kwok R."/>
            <person name="Lander E."/>
            <person name="Langley C.H."/>
            <person name="Lapoint R."/>
            <person name="Lazzaro B.P."/>
            <person name="Lee S.J."/>
            <person name="Levesque L."/>
            <person name="Li R."/>
            <person name="Lin C.F."/>
            <person name="Lin M.F."/>
            <person name="Lindblad-Toh K."/>
            <person name="Llopart A."/>
            <person name="Long M."/>
            <person name="Low L."/>
            <person name="Lozovsky E."/>
            <person name="Lu J."/>
            <person name="Luo M."/>
            <person name="Machado C.A."/>
            <person name="Makalowski W."/>
            <person name="Marzo M."/>
            <person name="Matsuda M."/>
            <person name="Matzkin L."/>
            <person name="McAllister B."/>
            <person name="McBride C.S."/>
            <person name="McKernan B."/>
            <person name="McKernan K."/>
            <person name="Mendez-Lago M."/>
            <person name="Minx P."/>
            <person name="Mollenhauer M.U."/>
            <person name="Montooth K."/>
            <person name="Mount S.M."/>
            <person name="Mu X."/>
            <person name="Myers E."/>
            <person name="Negre B."/>
            <person name="Newfeld S."/>
            <person name="Nielsen R."/>
            <person name="Noor M.A."/>
            <person name="O'Grady P."/>
            <person name="Pachter L."/>
            <person name="Papaceit M."/>
            <person name="Parisi M.J."/>
            <person name="Parisi M."/>
            <person name="Parts L."/>
            <person name="Pedersen J.S."/>
            <person name="Pesole G."/>
            <person name="Phillippy A.M."/>
            <person name="Ponting C.P."/>
            <person name="Pop M."/>
            <person name="Porcelli D."/>
            <person name="Powell J.R."/>
            <person name="Prohaska S."/>
            <person name="Pruitt K."/>
            <person name="Puig M."/>
            <person name="Quesneville H."/>
            <person name="Ram K.R."/>
            <person name="Rand D."/>
            <person name="Rasmussen M.D."/>
            <person name="Reed L.K."/>
            <person name="Reenan R."/>
            <person name="Reily A."/>
            <person name="Remington K.A."/>
            <person name="Rieger T.T."/>
            <person name="Ritchie M.G."/>
            <person name="Robin C."/>
            <person name="Rogers Y.H."/>
            <person name="Rohde C."/>
            <person name="Rozas J."/>
            <person name="Rubenfield M.J."/>
            <person name="Ruiz A."/>
            <person name="Russo S."/>
            <person name="Salzberg S.L."/>
            <person name="Sanchez-Gracia A."/>
            <person name="Saranga D.J."/>
            <person name="Sato H."/>
            <person name="Schaeffer S.W."/>
            <person name="Schatz M.C."/>
            <person name="Schlenke T."/>
            <person name="Schwartz R."/>
            <person name="Segarra C."/>
            <person name="Singh R.S."/>
            <person name="Sirot L."/>
            <person name="Sirota M."/>
            <person name="Sisneros N.B."/>
            <person name="Smith C.D."/>
            <person name="Smith T.F."/>
            <person name="Spieth J."/>
            <person name="Stage D.E."/>
            <person name="Stark A."/>
            <person name="Stephan W."/>
            <person name="Strausberg R.L."/>
            <person name="Strempel S."/>
            <person name="Sturgill D."/>
            <person name="Sutton G."/>
            <person name="Sutton G.G."/>
            <person name="Tao W."/>
            <person name="Teichmann S."/>
            <person name="Tobari Y.N."/>
            <person name="Tomimura Y."/>
            <person name="Tsolas J.M."/>
            <person name="Valente V.L."/>
            <person name="Venter E."/>
            <person name="Venter J.C."/>
            <person name="Vicario S."/>
            <person name="Vieira F.G."/>
            <person name="Vilella A.J."/>
            <person name="Villasante A."/>
            <person name="Walenz B."/>
            <person name="Wang J."/>
            <person name="Wasserman M."/>
            <person name="Watts T."/>
            <person name="Wilson D."/>
            <person name="Wilson R.K."/>
            <person name="Wing R.A."/>
            <person name="Wolfner M.F."/>
            <person name="Wong A."/>
            <person name="Wong G.K."/>
            <person name="Wu C.I."/>
            <person name="Wu G."/>
            <person name="Yamamoto D."/>
            <person name="Yang H.P."/>
            <person name="Yang S.P."/>
            <person name="Yorke J.A."/>
            <person name="Yoshida K."/>
            <person name="Zdobnov E."/>
            <person name="Zhang P."/>
            <person name="Zhang Y."/>
            <person name="Zimin A.V."/>
            <person name="Baldwin J."/>
            <person name="Abdouelleil A."/>
            <person name="Abdulkadir J."/>
            <person name="Abebe A."/>
            <person name="Abera B."/>
            <person name="Abreu J."/>
            <person name="Acer S.C."/>
            <person name="Aftuck L."/>
            <person name="Alexander A."/>
            <person name="An P."/>
            <person name="Anderson E."/>
            <person name="Anderson S."/>
            <person name="Arachi H."/>
            <person name="Azer M."/>
            <person name="Bachantsang P."/>
            <person name="Barry A."/>
            <person name="Bayul T."/>
            <person name="Berlin A."/>
            <person name="Bessette D."/>
            <person name="Bloom T."/>
            <person name="Blye J."/>
            <person name="Boguslavskiy L."/>
            <person name="Bonnet C."/>
            <person name="Boukhgalter B."/>
            <person name="Bourzgui I."/>
            <person name="Brown A."/>
            <person name="Cahill P."/>
            <person name="Channer S."/>
            <person name="Cheshatsang Y."/>
            <person name="Chuda L."/>
            <person name="Citroen M."/>
            <person name="Collymore A."/>
            <person name="Cooke P."/>
            <person name="Costello M."/>
            <person name="D'Aco K."/>
            <person name="Daza R."/>
            <person name="De Haan G."/>
            <person name="DeGray S."/>
            <person name="DeMaso C."/>
            <person name="Dhargay N."/>
            <person name="Dooley K."/>
            <person name="Dooley E."/>
            <person name="Doricent M."/>
            <person name="Dorje P."/>
            <person name="Dorjee K."/>
            <person name="Dupes A."/>
            <person name="Elong R."/>
            <person name="Falk J."/>
            <person name="Farina A."/>
            <person name="Faro S."/>
            <person name="Ferguson D."/>
            <person name="Fisher S."/>
            <person name="Foley C.D."/>
            <person name="Franke A."/>
            <person name="Friedrich D."/>
            <person name="Gadbois L."/>
            <person name="Gearin G."/>
            <person name="Gearin C.R."/>
            <person name="Giannoukos G."/>
            <person name="Goode T."/>
            <person name="Graham J."/>
            <person name="Grandbois E."/>
            <person name="Grewal S."/>
            <person name="Gyaltsen K."/>
            <person name="Hafez N."/>
            <person name="Hagos B."/>
            <person name="Hall J."/>
            <person name="Henson C."/>
            <person name="Hollinger A."/>
            <person name="Honan T."/>
            <person name="Huard M.D."/>
            <person name="Hughes L."/>
            <person name="Hurhula B."/>
            <person name="Husby M.E."/>
            <person name="Kamat A."/>
            <person name="Kanga B."/>
            <person name="Kashin S."/>
            <person name="Khazanovich D."/>
            <person name="Kisner P."/>
            <person name="Lance K."/>
            <person name="Lara M."/>
            <person name="Lee W."/>
            <person name="Lennon N."/>
            <person name="Letendre F."/>
            <person name="LeVine R."/>
            <person name="Lipovsky A."/>
            <person name="Liu X."/>
            <person name="Liu J."/>
            <person name="Liu S."/>
            <person name="Lokyitsang T."/>
            <person name="Lokyitsang Y."/>
            <person name="Lubonja R."/>
            <person name="Lui A."/>
            <person name="MacDonald P."/>
            <person name="Magnisalis V."/>
            <person name="Maru K."/>
            <person name="Matthews C."/>
            <person name="McCusker W."/>
            <person name="McDonough S."/>
            <person name="Mehta T."/>
            <person name="Meldrim J."/>
            <person name="Meneus L."/>
            <person name="Mihai O."/>
            <person name="Mihalev A."/>
            <person name="Mihova T."/>
            <person name="Mittelman R."/>
            <person name="Mlenga V."/>
            <person name="Montmayeur A."/>
            <person name="Mulrain L."/>
            <person name="Navidi A."/>
            <person name="Naylor J."/>
            <person name="Negash T."/>
            <person name="Nguyen T."/>
            <person name="Nguyen N."/>
            <person name="Nicol R."/>
            <person name="Norbu C."/>
            <person name="Norbu N."/>
            <person name="Novod N."/>
            <person name="O'Neill B."/>
            <person name="Osman S."/>
            <person name="Markiewicz E."/>
            <person name="Oyono O.L."/>
            <person name="Patti C."/>
            <person name="Phunkhang P."/>
            <person name="Pierre F."/>
            <person name="Priest M."/>
            <person name="Raghuraman S."/>
            <person name="Rege F."/>
            <person name="Reyes R."/>
            <person name="Rise C."/>
            <person name="Rogov P."/>
            <person name="Ross K."/>
            <person name="Ryan E."/>
            <person name="Settipalli S."/>
            <person name="Shea T."/>
            <person name="Sherpa N."/>
            <person name="Shi L."/>
            <person name="Shih D."/>
            <person name="Sparrow T."/>
            <person name="Spaulding J."/>
            <person name="Stalker J."/>
            <person name="Stange-Thomann N."/>
            <person name="Stavropoulos S."/>
            <person name="Stone C."/>
            <person name="Strader C."/>
            <person name="Tesfaye S."/>
            <person name="Thomson T."/>
            <person name="Thoulutsang Y."/>
            <person name="Thoulutsang D."/>
            <person name="Topham K."/>
            <person name="Topping I."/>
            <person name="Tsamla T."/>
            <person name="Vassiliev H."/>
            <person name="Vo A."/>
            <person name="Wangchuk T."/>
            <person name="Wangdi T."/>
            <person name="Weiand M."/>
            <person name="Wilkinson J."/>
            <person name="Wilson A."/>
            <person name="Yadav S."/>
            <person name="Young G."/>
            <person name="Yu Q."/>
            <person name="Zembek L."/>
            <person name="Zhong D."/>
            <person name="Zimmer A."/>
            <person name="Zwirko Z."/>
            <person name="Jaffe D.B."/>
            <person name="Alvarez P."/>
            <person name="Brockman W."/>
            <person name="Butler J."/>
            <person name="Chin C."/>
            <person name="Gnerre S."/>
            <person name="Grabherr M."/>
            <person name="Kleber M."/>
            <person name="Mauceli E."/>
            <person name="MacCallum I."/>
        </authorList>
    </citation>
    <scope>NUCLEOTIDE SEQUENCE [LARGE SCALE GENOMIC DNA]</scope>
    <source>
        <strain evidence="13">Tucson 14030-0811.24</strain>
    </source>
</reference>
<gene>
    <name evidence="12" type="primary">Dwil\GK10117</name>
    <name evidence="12" type="ORF">Dwil_GK10117</name>
</gene>
<keyword evidence="5 9" id="KW-0472">Membrane</keyword>
<comment type="subcellular location">
    <subcellularLocation>
        <location evidence="1">Cell membrane</location>
        <topology evidence="1">Multi-pass membrane protein</topology>
    </subcellularLocation>
</comment>
<dbReference type="EMBL" id="CH964239">
    <property type="protein sequence ID" value="EDW82676.2"/>
    <property type="molecule type" value="Genomic_DNA"/>
</dbReference>
<name>B4NCW7_DROWI</name>
<feature type="transmembrane region" description="Helical" evidence="9">
    <location>
        <begin position="404"/>
        <end position="423"/>
    </location>
</feature>
<dbReference type="GO" id="GO:0005886">
    <property type="term" value="C:plasma membrane"/>
    <property type="evidence" value="ECO:0007669"/>
    <property type="project" value="UniProtKB-SubCell"/>
</dbReference>
<evidence type="ECO:0000259" key="11">
    <source>
        <dbReference type="Pfam" id="PF24061"/>
    </source>
</evidence>
<evidence type="ECO:0000256" key="6">
    <source>
        <dbReference type="ARBA" id="ARBA00023170"/>
    </source>
</evidence>
<keyword evidence="4 9" id="KW-1133">Transmembrane helix</keyword>
<dbReference type="STRING" id="7260.B4NCW7"/>
<feature type="chain" id="PRO_5006458337" description="Putative ionotropic receptor ligand binding domain-containing protein" evidence="10">
    <location>
        <begin position="26"/>
        <end position="665"/>
    </location>
</feature>
<evidence type="ECO:0000313" key="13">
    <source>
        <dbReference type="Proteomes" id="UP000007798"/>
    </source>
</evidence>
<dbReference type="AlphaFoldDB" id="B4NCW7"/>
<keyword evidence="3 9" id="KW-0812">Transmembrane</keyword>
<keyword evidence="6" id="KW-0675">Receptor</keyword>
<dbReference type="SUPFAM" id="SSF53850">
    <property type="entry name" value="Periplasmic binding protein-like II"/>
    <property type="match status" value="1"/>
</dbReference>
<dbReference type="Pfam" id="PF24061">
    <property type="entry name" value="LBD_receptor"/>
    <property type="match status" value="1"/>
</dbReference>
<feature type="compositionally biased region" description="Acidic residues" evidence="8">
    <location>
        <begin position="602"/>
        <end position="613"/>
    </location>
</feature>
<dbReference type="InterPro" id="IPR052192">
    <property type="entry name" value="Insect_Ionotropic_Sensory_Rcpt"/>
</dbReference>
<organism evidence="12 13">
    <name type="scientific">Drosophila willistoni</name>
    <name type="common">Fruit fly</name>
    <dbReference type="NCBI Taxonomy" id="7260"/>
    <lineage>
        <taxon>Eukaryota</taxon>
        <taxon>Metazoa</taxon>
        <taxon>Ecdysozoa</taxon>
        <taxon>Arthropoda</taxon>
        <taxon>Hexapoda</taxon>
        <taxon>Insecta</taxon>
        <taxon>Pterygota</taxon>
        <taxon>Neoptera</taxon>
        <taxon>Endopterygota</taxon>
        <taxon>Diptera</taxon>
        <taxon>Brachycera</taxon>
        <taxon>Muscomorpha</taxon>
        <taxon>Ephydroidea</taxon>
        <taxon>Drosophilidae</taxon>
        <taxon>Drosophila</taxon>
        <taxon>Sophophora</taxon>
    </lineage>
</organism>
<evidence type="ECO:0000313" key="12">
    <source>
        <dbReference type="EMBL" id="EDW82676.2"/>
    </source>
</evidence>
<feature type="domain" description="Putative ionotropic receptor ligand binding" evidence="11">
    <location>
        <begin position="30"/>
        <end position="214"/>
    </location>
</feature>
<dbReference type="KEGG" id="dwi:6649162"/>
<dbReference type="HOGENOM" id="CLU_424713_0_0_1"/>
<keyword evidence="10" id="KW-0732">Signal</keyword>
<dbReference type="InterPro" id="IPR056198">
    <property type="entry name" value="LBD_receptor"/>
</dbReference>
<keyword evidence="7" id="KW-0325">Glycoprotein</keyword>
<feature type="transmembrane region" description="Helical" evidence="9">
    <location>
        <begin position="350"/>
        <end position="369"/>
    </location>
</feature>
<dbReference type="Gene3D" id="3.40.190.10">
    <property type="entry name" value="Periplasmic binding protein-like II"/>
    <property type="match status" value="1"/>
</dbReference>
<dbReference type="FunCoup" id="B4NCW7">
    <property type="interactions" value="5"/>
</dbReference>
<dbReference type="PANTHER" id="PTHR42643">
    <property type="entry name" value="IONOTROPIC RECEPTOR 20A-RELATED"/>
    <property type="match status" value="1"/>
</dbReference>
<feature type="signal peptide" evidence="10">
    <location>
        <begin position="1"/>
        <end position="25"/>
    </location>
</feature>
<accession>B4NCW7</accession>
<evidence type="ECO:0000256" key="8">
    <source>
        <dbReference type="SAM" id="MobiDB-lite"/>
    </source>
</evidence>
<evidence type="ECO:0000256" key="1">
    <source>
        <dbReference type="ARBA" id="ARBA00004651"/>
    </source>
</evidence>
<evidence type="ECO:0000256" key="5">
    <source>
        <dbReference type="ARBA" id="ARBA00023136"/>
    </source>
</evidence>
<evidence type="ECO:0000256" key="3">
    <source>
        <dbReference type="ARBA" id="ARBA00022692"/>
    </source>
</evidence>
<keyword evidence="2" id="KW-1003">Cell membrane</keyword>
<keyword evidence="13" id="KW-1185">Reference proteome</keyword>
<evidence type="ECO:0000256" key="4">
    <source>
        <dbReference type="ARBA" id="ARBA00022989"/>
    </source>
</evidence>
<evidence type="ECO:0000256" key="7">
    <source>
        <dbReference type="ARBA" id="ARBA00023180"/>
    </source>
</evidence>